<name>A0A251S5Z2_HELAN</name>
<dbReference type="InParanoid" id="A0A251S5Z2"/>
<evidence type="ECO:0000313" key="4">
    <source>
        <dbReference type="Proteomes" id="UP000215914"/>
    </source>
</evidence>
<reference evidence="2" key="3">
    <citation type="submission" date="2020-06" db="EMBL/GenBank/DDBJ databases">
        <title>Helianthus annuus Genome sequencing and assembly Release 2.</title>
        <authorList>
            <person name="Gouzy J."/>
            <person name="Langlade N."/>
            <person name="Munos S."/>
        </authorList>
    </citation>
    <scope>NUCLEOTIDE SEQUENCE</scope>
    <source>
        <tissue evidence="2">Leaves</tissue>
    </source>
</reference>
<evidence type="ECO:0000313" key="2">
    <source>
        <dbReference type="EMBL" id="KAF5763114.1"/>
    </source>
</evidence>
<dbReference type="EMBL" id="CM007904">
    <property type="protein sequence ID" value="OTF94078.1"/>
    <property type="molecule type" value="Genomic_DNA"/>
</dbReference>
<feature type="region of interest" description="Disordered" evidence="1">
    <location>
        <begin position="1"/>
        <end position="20"/>
    </location>
</feature>
<proteinExistence type="predicted"/>
<sequence length="104" mass="11519">MMEERVVVSVRPPTGGHGPVVLTRENISPPQIHLCNPNTISGTTKFHHIRPLIHTRGMRYLNHRSTSAPPLDLRPASHSSSPEYPSEAKLTHGVLQSIKEFVQG</sequence>
<accession>A0A251S5Z2</accession>
<evidence type="ECO:0000313" key="3">
    <source>
        <dbReference type="EMBL" id="OTF94078.1"/>
    </source>
</evidence>
<feature type="region of interest" description="Disordered" evidence="1">
    <location>
        <begin position="63"/>
        <end position="89"/>
    </location>
</feature>
<reference evidence="2 4" key="1">
    <citation type="journal article" date="2017" name="Nature">
        <title>The sunflower genome provides insights into oil metabolism, flowering and Asterid evolution.</title>
        <authorList>
            <person name="Badouin H."/>
            <person name="Gouzy J."/>
            <person name="Grassa C.J."/>
            <person name="Murat F."/>
            <person name="Staton S.E."/>
            <person name="Cottret L."/>
            <person name="Lelandais-Briere C."/>
            <person name="Owens G.L."/>
            <person name="Carrere S."/>
            <person name="Mayjonade B."/>
            <person name="Legrand L."/>
            <person name="Gill N."/>
            <person name="Kane N.C."/>
            <person name="Bowers J.E."/>
            <person name="Hubner S."/>
            <person name="Bellec A."/>
            <person name="Berard A."/>
            <person name="Berges H."/>
            <person name="Blanchet N."/>
            <person name="Boniface M.C."/>
            <person name="Brunel D."/>
            <person name="Catrice O."/>
            <person name="Chaidir N."/>
            <person name="Claudel C."/>
            <person name="Donnadieu C."/>
            <person name="Faraut T."/>
            <person name="Fievet G."/>
            <person name="Helmstetter N."/>
            <person name="King M."/>
            <person name="Knapp S.J."/>
            <person name="Lai Z."/>
            <person name="Le Paslier M.C."/>
            <person name="Lippi Y."/>
            <person name="Lorenzon L."/>
            <person name="Mandel J.R."/>
            <person name="Marage G."/>
            <person name="Marchand G."/>
            <person name="Marquand E."/>
            <person name="Bret-Mestries E."/>
            <person name="Morien E."/>
            <person name="Nambeesan S."/>
            <person name="Nguyen T."/>
            <person name="Pegot-Espagnet P."/>
            <person name="Pouilly N."/>
            <person name="Raftis F."/>
            <person name="Sallet E."/>
            <person name="Schiex T."/>
            <person name="Thomas J."/>
            <person name="Vandecasteele C."/>
            <person name="Vares D."/>
            <person name="Vear F."/>
            <person name="Vautrin S."/>
            <person name="Crespi M."/>
            <person name="Mangin B."/>
            <person name="Burke J.M."/>
            <person name="Salse J."/>
            <person name="Munos S."/>
            <person name="Vincourt P."/>
            <person name="Rieseberg L.H."/>
            <person name="Langlade N.B."/>
        </authorList>
    </citation>
    <scope>NUCLEOTIDE SEQUENCE [LARGE SCALE GENOMIC DNA]</scope>
    <source>
        <strain evidence="4">cv. SF193</strain>
        <tissue evidence="2">Leaves</tissue>
    </source>
</reference>
<dbReference type="EMBL" id="MNCJ02000330">
    <property type="protein sequence ID" value="KAF5763114.1"/>
    <property type="molecule type" value="Genomic_DNA"/>
</dbReference>
<keyword evidence="4" id="KW-1185">Reference proteome</keyword>
<organism evidence="3 4">
    <name type="scientific">Helianthus annuus</name>
    <name type="common">Common sunflower</name>
    <dbReference type="NCBI Taxonomy" id="4232"/>
    <lineage>
        <taxon>Eukaryota</taxon>
        <taxon>Viridiplantae</taxon>
        <taxon>Streptophyta</taxon>
        <taxon>Embryophyta</taxon>
        <taxon>Tracheophyta</taxon>
        <taxon>Spermatophyta</taxon>
        <taxon>Magnoliopsida</taxon>
        <taxon>eudicotyledons</taxon>
        <taxon>Gunneridae</taxon>
        <taxon>Pentapetalae</taxon>
        <taxon>asterids</taxon>
        <taxon>campanulids</taxon>
        <taxon>Asterales</taxon>
        <taxon>Asteraceae</taxon>
        <taxon>Asteroideae</taxon>
        <taxon>Heliantheae alliance</taxon>
        <taxon>Heliantheae</taxon>
        <taxon>Helianthus</taxon>
    </lineage>
</organism>
<evidence type="ECO:0000256" key="1">
    <source>
        <dbReference type="SAM" id="MobiDB-lite"/>
    </source>
</evidence>
<gene>
    <name evidence="3" type="ORF">HannXRQ_Chr15g0468221</name>
    <name evidence="2" type="ORF">HanXRQr2_Chr15g0676541</name>
</gene>
<protein>
    <submittedName>
        <fullName evidence="3">Uncharacterized protein</fullName>
    </submittedName>
</protein>
<dbReference type="Proteomes" id="UP000215914">
    <property type="component" value="Chromosome 15"/>
</dbReference>
<dbReference type="AlphaFoldDB" id="A0A251S5Z2"/>
<dbReference type="Gramene" id="mRNA:HanXRQr2_Chr15g0676541">
    <property type="protein sequence ID" value="mRNA:HanXRQr2_Chr15g0676541"/>
    <property type="gene ID" value="HanXRQr2_Chr15g0676541"/>
</dbReference>
<reference evidence="3" key="2">
    <citation type="submission" date="2017-02" db="EMBL/GenBank/DDBJ databases">
        <title>Sunflower complete genome.</title>
        <authorList>
            <person name="Langlade N."/>
            <person name="Munos S."/>
        </authorList>
    </citation>
    <scope>NUCLEOTIDE SEQUENCE [LARGE SCALE GENOMIC DNA]</scope>
    <source>
        <tissue evidence="3">Leaves</tissue>
    </source>
</reference>